<dbReference type="AlphaFoldDB" id="A0A9E8HEW7"/>
<name>A0A9E8HEW7_9ALTE</name>
<dbReference type="KEGG" id="asem:NNL22_09960"/>
<sequence length="60" mass="6887">MLKWLLLIVVGAGFVYWLKRGKKGHDITDPEVKEIDQQRYYVNPPSENASAPKDNQSNDL</sequence>
<gene>
    <name evidence="2" type="ORF">NNL22_09960</name>
</gene>
<dbReference type="RefSeq" id="WP_251809520.1">
    <property type="nucleotide sequence ID" value="NZ_CP101527.1"/>
</dbReference>
<proteinExistence type="predicted"/>
<evidence type="ECO:0000256" key="1">
    <source>
        <dbReference type="SAM" id="MobiDB-lite"/>
    </source>
</evidence>
<organism evidence="2 3">
    <name type="scientific">Alkalimarinus sediminis</name>
    <dbReference type="NCBI Taxonomy" id="1632866"/>
    <lineage>
        <taxon>Bacteria</taxon>
        <taxon>Pseudomonadati</taxon>
        <taxon>Pseudomonadota</taxon>
        <taxon>Gammaproteobacteria</taxon>
        <taxon>Alteromonadales</taxon>
        <taxon>Alteromonadaceae</taxon>
        <taxon>Alkalimarinus</taxon>
    </lineage>
</organism>
<evidence type="ECO:0000313" key="2">
    <source>
        <dbReference type="EMBL" id="UZW73378.1"/>
    </source>
</evidence>
<feature type="compositionally biased region" description="Polar residues" evidence="1">
    <location>
        <begin position="45"/>
        <end position="60"/>
    </location>
</feature>
<protein>
    <submittedName>
        <fullName evidence="2">Uncharacterized protein</fullName>
    </submittedName>
</protein>
<dbReference type="EMBL" id="CP101527">
    <property type="protein sequence ID" value="UZW73378.1"/>
    <property type="molecule type" value="Genomic_DNA"/>
</dbReference>
<evidence type="ECO:0000313" key="3">
    <source>
        <dbReference type="Proteomes" id="UP001164472"/>
    </source>
</evidence>
<reference evidence="2" key="1">
    <citation type="submission" date="2022-07" db="EMBL/GenBank/DDBJ databases">
        <title>Alkalimarinus sp. nov., isolated from gut of a Alitta virens.</title>
        <authorList>
            <person name="Yang A.I."/>
            <person name="Shin N.-R."/>
        </authorList>
    </citation>
    <scope>NUCLEOTIDE SEQUENCE</scope>
    <source>
        <strain evidence="2">FA028</strain>
    </source>
</reference>
<feature type="region of interest" description="Disordered" evidence="1">
    <location>
        <begin position="40"/>
        <end position="60"/>
    </location>
</feature>
<keyword evidence="3" id="KW-1185">Reference proteome</keyword>
<dbReference type="Proteomes" id="UP001164472">
    <property type="component" value="Chromosome"/>
</dbReference>
<accession>A0A9E8HEW7</accession>